<dbReference type="GO" id="GO:0003724">
    <property type="term" value="F:RNA helicase activity"/>
    <property type="evidence" value="ECO:0007669"/>
    <property type="project" value="UniProtKB-EC"/>
</dbReference>
<feature type="compositionally biased region" description="Basic and acidic residues" evidence="9">
    <location>
        <begin position="1"/>
        <end position="23"/>
    </location>
</feature>
<evidence type="ECO:0000256" key="9">
    <source>
        <dbReference type="SAM" id="MobiDB-lite"/>
    </source>
</evidence>
<dbReference type="SUPFAM" id="SSF52540">
    <property type="entry name" value="P-loop containing nucleoside triphosphate hydrolases"/>
    <property type="match status" value="1"/>
</dbReference>
<evidence type="ECO:0000259" key="10">
    <source>
        <dbReference type="PROSITE" id="PS51192"/>
    </source>
</evidence>
<gene>
    <name evidence="13" type="ORF">F5X68DRAFT_178326</name>
</gene>
<reference evidence="13" key="1">
    <citation type="journal article" date="2021" name="Nat. Commun.">
        <title>Genetic determinants of endophytism in the Arabidopsis root mycobiome.</title>
        <authorList>
            <person name="Mesny F."/>
            <person name="Miyauchi S."/>
            <person name="Thiergart T."/>
            <person name="Pickel B."/>
            <person name="Atanasova L."/>
            <person name="Karlsson M."/>
            <person name="Huettel B."/>
            <person name="Barry K.W."/>
            <person name="Haridas S."/>
            <person name="Chen C."/>
            <person name="Bauer D."/>
            <person name="Andreopoulos W."/>
            <person name="Pangilinan J."/>
            <person name="LaButti K."/>
            <person name="Riley R."/>
            <person name="Lipzen A."/>
            <person name="Clum A."/>
            <person name="Drula E."/>
            <person name="Henrissat B."/>
            <person name="Kohler A."/>
            <person name="Grigoriev I.V."/>
            <person name="Martin F.M."/>
            <person name="Hacquard S."/>
        </authorList>
    </citation>
    <scope>NUCLEOTIDE SEQUENCE</scope>
    <source>
        <strain evidence="13">MPI-SDFR-AT-0117</strain>
    </source>
</reference>
<keyword evidence="14" id="KW-1185">Reference proteome</keyword>
<dbReference type="Gene3D" id="3.40.50.300">
    <property type="entry name" value="P-loop containing nucleotide triphosphate hydrolases"/>
    <property type="match status" value="2"/>
</dbReference>
<evidence type="ECO:0000256" key="3">
    <source>
        <dbReference type="ARBA" id="ARBA00022801"/>
    </source>
</evidence>
<feature type="domain" description="Helicase C-terminal" evidence="11">
    <location>
        <begin position="373"/>
        <end position="532"/>
    </location>
</feature>
<dbReference type="EC" id="3.6.4.13" evidence="1"/>
<proteinExistence type="inferred from homology"/>
<dbReference type="InterPro" id="IPR011545">
    <property type="entry name" value="DEAD/DEAH_box_helicase_dom"/>
</dbReference>
<evidence type="ECO:0000313" key="14">
    <source>
        <dbReference type="Proteomes" id="UP000770015"/>
    </source>
</evidence>
<feature type="compositionally biased region" description="Acidic residues" evidence="9">
    <location>
        <begin position="558"/>
        <end position="574"/>
    </location>
</feature>
<dbReference type="Pfam" id="PF00271">
    <property type="entry name" value="Helicase_C"/>
    <property type="match status" value="1"/>
</dbReference>
<dbReference type="OrthoDB" id="196131at2759"/>
<keyword evidence="5 8" id="KW-0067">ATP-binding</keyword>
<evidence type="ECO:0000256" key="4">
    <source>
        <dbReference type="ARBA" id="ARBA00022806"/>
    </source>
</evidence>
<dbReference type="SMART" id="SM00487">
    <property type="entry name" value="DEXDc"/>
    <property type="match status" value="1"/>
</dbReference>
<dbReference type="Proteomes" id="UP000770015">
    <property type="component" value="Unassembled WGS sequence"/>
</dbReference>
<dbReference type="CDD" id="cd18787">
    <property type="entry name" value="SF2_C_DEAD"/>
    <property type="match status" value="1"/>
</dbReference>
<keyword evidence="3 8" id="KW-0378">Hydrolase</keyword>
<dbReference type="GO" id="GO:0003676">
    <property type="term" value="F:nucleic acid binding"/>
    <property type="evidence" value="ECO:0007669"/>
    <property type="project" value="InterPro"/>
</dbReference>
<dbReference type="InterPro" id="IPR014001">
    <property type="entry name" value="Helicase_ATP-bd"/>
</dbReference>
<dbReference type="AlphaFoldDB" id="A0A9P8V0Q2"/>
<dbReference type="PANTHER" id="PTHR47958">
    <property type="entry name" value="ATP-DEPENDENT RNA HELICASE DBP3"/>
    <property type="match status" value="1"/>
</dbReference>
<dbReference type="Pfam" id="PF00270">
    <property type="entry name" value="DEAD"/>
    <property type="match status" value="1"/>
</dbReference>
<feature type="short sequence motif" description="Q motif" evidence="7">
    <location>
        <begin position="121"/>
        <end position="149"/>
    </location>
</feature>
<evidence type="ECO:0000256" key="1">
    <source>
        <dbReference type="ARBA" id="ARBA00012552"/>
    </source>
</evidence>
<dbReference type="GO" id="GO:0016787">
    <property type="term" value="F:hydrolase activity"/>
    <property type="evidence" value="ECO:0007669"/>
    <property type="project" value="UniProtKB-KW"/>
</dbReference>
<evidence type="ECO:0000256" key="7">
    <source>
        <dbReference type="PROSITE-ProRule" id="PRU00552"/>
    </source>
</evidence>
<dbReference type="PROSITE" id="PS51195">
    <property type="entry name" value="Q_MOTIF"/>
    <property type="match status" value="1"/>
</dbReference>
<evidence type="ECO:0000256" key="8">
    <source>
        <dbReference type="RuleBase" id="RU000492"/>
    </source>
</evidence>
<dbReference type="SMART" id="SM00490">
    <property type="entry name" value="HELICc"/>
    <property type="match status" value="1"/>
</dbReference>
<protein>
    <recommendedName>
        <fullName evidence="1">RNA helicase</fullName>
        <ecNumber evidence="1">3.6.4.13</ecNumber>
    </recommendedName>
</protein>
<feature type="compositionally biased region" description="Basic and acidic residues" evidence="9">
    <location>
        <begin position="522"/>
        <end position="548"/>
    </location>
</feature>
<comment type="similarity">
    <text evidence="8">Belongs to the DEAD box helicase family.</text>
</comment>
<dbReference type="PROSITE" id="PS51192">
    <property type="entry name" value="HELICASE_ATP_BIND_1"/>
    <property type="match status" value="1"/>
</dbReference>
<feature type="compositionally biased region" description="Gly residues" evidence="9">
    <location>
        <begin position="579"/>
        <end position="590"/>
    </location>
</feature>
<accession>A0A9P8V0Q2</accession>
<dbReference type="InterPro" id="IPR014014">
    <property type="entry name" value="RNA_helicase_DEAD_Q_motif"/>
</dbReference>
<comment type="caution">
    <text evidence="13">The sequence shown here is derived from an EMBL/GenBank/DDBJ whole genome shotgun (WGS) entry which is preliminary data.</text>
</comment>
<organism evidence="13 14">
    <name type="scientific">Plectosphaerella plurivora</name>
    <dbReference type="NCBI Taxonomy" id="936078"/>
    <lineage>
        <taxon>Eukaryota</taxon>
        <taxon>Fungi</taxon>
        <taxon>Dikarya</taxon>
        <taxon>Ascomycota</taxon>
        <taxon>Pezizomycotina</taxon>
        <taxon>Sordariomycetes</taxon>
        <taxon>Hypocreomycetidae</taxon>
        <taxon>Glomerellales</taxon>
        <taxon>Plectosphaerellaceae</taxon>
        <taxon>Plectosphaerella</taxon>
    </lineage>
</organism>
<keyword evidence="2 8" id="KW-0547">Nucleotide-binding</keyword>
<keyword evidence="4 8" id="KW-0347">Helicase</keyword>
<comment type="catalytic activity">
    <reaction evidence="6">
        <text>ATP + H2O = ADP + phosphate + H(+)</text>
        <dbReference type="Rhea" id="RHEA:13065"/>
        <dbReference type="ChEBI" id="CHEBI:15377"/>
        <dbReference type="ChEBI" id="CHEBI:15378"/>
        <dbReference type="ChEBI" id="CHEBI:30616"/>
        <dbReference type="ChEBI" id="CHEBI:43474"/>
        <dbReference type="ChEBI" id="CHEBI:456216"/>
        <dbReference type="EC" id="3.6.4.13"/>
    </reaction>
</comment>
<feature type="region of interest" description="Disordered" evidence="9">
    <location>
        <begin position="519"/>
        <end position="605"/>
    </location>
</feature>
<evidence type="ECO:0000256" key="6">
    <source>
        <dbReference type="ARBA" id="ARBA00047984"/>
    </source>
</evidence>
<dbReference type="InterPro" id="IPR027417">
    <property type="entry name" value="P-loop_NTPase"/>
</dbReference>
<evidence type="ECO:0000259" key="12">
    <source>
        <dbReference type="PROSITE" id="PS51195"/>
    </source>
</evidence>
<evidence type="ECO:0000259" key="11">
    <source>
        <dbReference type="PROSITE" id="PS51194"/>
    </source>
</evidence>
<name>A0A9P8V0Q2_9PEZI</name>
<sequence>MSDDKFNTKDLSDALSQDGKDGQEGQEGQSSGRAPIQEGWAPATPYIYDAQQVGWEGNAPVYDFDESAAEFGDVGPKHPELELQLFGNPDTRGINAVGLNYDAIDTIEVKQRGEHQITPITSFNEAGLHPVMLENVAMAGYKAPTPIQRYTLPAVRDGQDVVAIAQTGSGKTAAYLIPILSKLMGKAKKLAAPRPNPAEFIQGVTQPVRAEPLVVVVCPTRELAVQIFSEARKFCYRSMLRPCVAYGGGSMRDQIEQLGKGCDVLIASPGRLVDFISRPNVLTLSRLRYMVIDEADEMLQDNWSEELKAIMVDSDQESSNVKYMLFSATFPHKLRKMAREHLDTSHSQINVGRIGSTHRNIMQRVIEITPESKREELIKAVESIPPSRTIVFVNSKRVADEIDDFLFNMGFPCTSMHGDRTQLEREAAMRAFRAGTSPILVATGVTARGIDVSNVQHVINYDLPSMDHGGIEEYTHRIGRTGRMGHRGIATSFYDSERDAPIASVLVRTLLETDQTVPDFLESYRPEDEDRNKWEINSEPEDRPKDAGGDFGNGGFGGEDDAGGAWGQDDDAGNDNEGAGAGAGGWGQDGGNDKGADAPDAAPSW</sequence>
<dbReference type="PROSITE" id="PS00039">
    <property type="entry name" value="DEAD_ATP_HELICASE"/>
    <property type="match status" value="1"/>
</dbReference>
<evidence type="ECO:0000256" key="5">
    <source>
        <dbReference type="ARBA" id="ARBA00022840"/>
    </source>
</evidence>
<dbReference type="PROSITE" id="PS51194">
    <property type="entry name" value="HELICASE_CTER"/>
    <property type="match status" value="1"/>
</dbReference>
<dbReference type="InterPro" id="IPR000629">
    <property type="entry name" value="RNA-helicase_DEAD-box_CS"/>
</dbReference>
<evidence type="ECO:0000313" key="13">
    <source>
        <dbReference type="EMBL" id="KAH6662202.1"/>
    </source>
</evidence>
<feature type="domain" description="Helicase ATP-binding" evidence="10">
    <location>
        <begin position="152"/>
        <end position="348"/>
    </location>
</feature>
<dbReference type="InterPro" id="IPR001650">
    <property type="entry name" value="Helicase_C-like"/>
</dbReference>
<evidence type="ECO:0000256" key="2">
    <source>
        <dbReference type="ARBA" id="ARBA00022741"/>
    </source>
</evidence>
<dbReference type="EMBL" id="JAGSXJ010000047">
    <property type="protein sequence ID" value="KAH6662202.1"/>
    <property type="molecule type" value="Genomic_DNA"/>
</dbReference>
<feature type="region of interest" description="Disordered" evidence="9">
    <location>
        <begin position="1"/>
        <end position="40"/>
    </location>
</feature>
<dbReference type="GO" id="GO:0005524">
    <property type="term" value="F:ATP binding"/>
    <property type="evidence" value="ECO:0007669"/>
    <property type="project" value="UniProtKB-KW"/>
</dbReference>
<feature type="domain" description="DEAD-box RNA helicase Q" evidence="12">
    <location>
        <begin position="121"/>
        <end position="149"/>
    </location>
</feature>